<gene>
    <name evidence="1" type="ORF">AZE42_11099</name>
</gene>
<sequence length="272" mass="31011">MYVKGRRGLEKWFVFGTRDITSISVHSEINDLDAYTGNLKAAIDSEATGNPEGVVNAAAHVQLGAKQGDFSFSDIEQSHVTDRAFFGFRIKLNKFLNDLLPNDAIPLPNETRIRFQACDQITEFRYLRVNYESMVDWCLQRDLLRCNPKFFGLPRYDCVMIKTEHQPFFACLIYMFCCKVGGTELSLALIHPYNVGIGIRRRQDLDLGLWWVRAKPRSSSEFIFVDSIIRGAALASDPEAVGDYFVMDTIDTDMFLHMRALQGSSGLRFQHQ</sequence>
<protein>
    <submittedName>
        <fullName evidence="1">Uncharacterized protein</fullName>
    </submittedName>
</protein>
<evidence type="ECO:0000313" key="2">
    <source>
        <dbReference type="Proteomes" id="UP000183567"/>
    </source>
</evidence>
<dbReference type="OrthoDB" id="3239511at2759"/>
<dbReference type="STRING" id="180088.A0A1J8PMQ1"/>
<keyword evidence="2" id="KW-1185">Reference proteome</keyword>
<name>A0A1J8PMQ1_9AGAM</name>
<dbReference type="AlphaFoldDB" id="A0A1J8PMQ1"/>
<reference evidence="1 2" key="1">
    <citation type="submission" date="2016-03" db="EMBL/GenBank/DDBJ databases">
        <title>Comparative genomics of the ectomycorrhizal sister species Rhizopogon vinicolor and Rhizopogon vesiculosus (Basidiomycota: Boletales) reveals a divergence of the mating type B locus.</title>
        <authorList>
            <person name="Mujic A.B."/>
            <person name="Kuo A."/>
            <person name="Tritt A."/>
            <person name="Lipzen A."/>
            <person name="Chen C."/>
            <person name="Johnson J."/>
            <person name="Sharma A."/>
            <person name="Barry K."/>
            <person name="Grigoriev I.V."/>
            <person name="Spatafora J.W."/>
        </authorList>
    </citation>
    <scope>NUCLEOTIDE SEQUENCE [LARGE SCALE GENOMIC DNA]</scope>
    <source>
        <strain evidence="1 2">AM-OR11-056</strain>
    </source>
</reference>
<dbReference type="EMBL" id="LVVM01006027">
    <property type="protein sequence ID" value="OJA09083.1"/>
    <property type="molecule type" value="Genomic_DNA"/>
</dbReference>
<comment type="caution">
    <text evidence="1">The sequence shown here is derived from an EMBL/GenBank/DDBJ whole genome shotgun (WGS) entry which is preliminary data.</text>
</comment>
<organism evidence="1 2">
    <name type="scientific">Rhizopogon vesiculosus</name>
    <dbReference type="NCBI Taxonomy" id="180088"/>
    <lineage>
        <taxon>Eukaryota</taxon>
        <taxon>Fungi</taxon>
        <taxon>Dikarya</taxon>
        <taxon>Basidiomycota</taxon>
        <taxon>Agaricomycotina</taxon>
        <taxon>Agaricomycetes</taxon>
        <taxon>Agaricomycetidae</taxon>
        <taxon>Boletales</taxon>
        <taxon>Suillineae</taxon>
        <taxon>Rhizopogonaceae</taxon>
        <taxon>Rhizopogon</taxon>
    </lineage>
</organism>
<evidence type="ECO:0000313" key="1">
    <source>
        <dbReference type="EMBL" id="OJA09083.1"/>
    </source>
</evidence>
<proteinExistence type="predicted"/>
<dbReference type="Proteomes" id="UP000183567">
    <property type="component" value="Unassembled WGS sequence"/>
</dbReference>
<accession>A0A1J8PMQ1</accession>